<accession>A0ABQ2DYU2</accession>
<dbReference type="SUPFAM" id="SSF47384">
    <property type="entry name" value="Homodimeric domain of signal transducing histidine kinase"/>
    <property type="match status" value="1"/>
</dbReference>
<proteinExistence type="predicted"/>
<dbReference type="Pfam" id="PF02518">
    <property type="entry name" value="HATPase_c"/>
    <property type="match status" value="1"/>
</dbReference>
<evidence type="ECO:0000256" key="3">
    <source>
        <dbReference type="ARBA" id="ARBA00012438"/>
    </source>
</evidence>
<feature type="domain" description="HAMP" evidence="12">
    <location>
        <begin position="193"/>
        <end position="246"/>
    </location>
</feature>
<dbReference type="CDD" id="cd06225">
    <property type="entry name" value="HAMP"/>
    <property type="match status" value="1"/>
</dbReference>
<evidence type="ECO:0000256" key="6">
    <source>
        <dbReference type="ARBA" id="ARBA00022692"/>
    </source>
</evidence>
<dbReference type="SMART" id="SM00387">
    <property type="entry name" value="HATPase_c"/>
    <property type="match status" value="1"/>
</dbReference>
<organism evidence="13 14">
    <name type="scientific">Streptomyces camponoticapitis</name>
    <dbReference type="NCBI Taxonomy" id="1616125"/>
    <lineage>
        <taxon>Bacteria</taxon>
        <taxon>Bacillati</taxon>
        <taxon>Actinomycetota</taxon>
        <taxon>Actinomycetes</taxon>
        <taxon>Kitasatosporales</taxon>
        <taxon>Streptomycetaceae</taxon>
        <taxon>Streptomyces</taxon>
    </lineage>
</organism>
<keyword evidence="14" id="KW-1185">Reference proteome</keyword>
<evidence type="ECO:0000256" key="2">
    <source>
        <dbReference type="ARBA" id="ARBA00004236"/>
    </source>
</evidence>
<keyword evidence="6" id="KW-0812">Transmembrane</keyword>
<evidence type="ECO:0000259" key="12">
    <source>
        <dbReference type="PROSITE" id="PS50885"/>
    </source>
</evidence>
<evidence type="ECO:0000256" key="9">
    <source>
        <dbReference type="ARBA" id="ARBA00023012"/>
    </source>
</evidence>
<keyword evidence="9" id="KW-0902">Two-component regulatory system</keyword>
<keyword evidence="8" id="KW-1133">Transmembrane helix</keyword>
<dbReference type="InterPro" id="IPR005467">
    <property type="entry name" value="His_kinase_dom"/>
</dbReference>
<dbReference type="SUPFAM" id="SSF55874">
    <property type="entry name" value="ATPase domain of HSP90 chaperone/DNA topoisomerase II/histidine kinase"/>
    <property type="match status" value="1"/>
</dbReference>
<keyword evidence="5" id="KW-0808">Transferase</keyword>
<evidence type="ECO:0000256" key="7">
    <source>
        <dbReference type="ARBA" id="ARBA00022777"/>
    </source>
</evidence>
<dbReference type="Proteomes" id="UP000660265">
    <property type="component" value="Unassembled WGS sequence"/>
</dbReference>
<dbReference type="Pfam" id="PF00672">
    <property type="entry name" value="HAMP"/>
    <property type="match status" value="1"/>
</dbReference>
<comment type="caution">
    <text evidence="13">The sequence shown here is derived from an EMBL/GenBank/DDBJ whole genome shotgun (WGS) entry which is preliminary data.</text>
</comment>
<reference evidence="14" key="1">
    <citation type="journal article" date="2019" name="Int. J. Syst. Evol. Microbiol.">
        <title>The Global Catalogue of Microorganisms (GCM) 10K type strain sequencing project: providing services to taxonomists for standard genome sequencing and annotation.</title>
        <authorList>
            <consortium name="The Broad Institute Genomics Platform"/>
            <consortium name="The Broad Institute Genome Sequencing Center for Infectious Disease"/>
            <person name="Wu L."/>
            <person name="Ma J."/>
        </authorList>
    </citation>
    <scope>NUCLEOTIDE SEQUENCE [LARGE SCALE GENOMIC DNA]</scope>
    <source>
        <strain evidence="14">CGMCC 4.7275</strain>
    </source>
</reference>
<evidence type="ECO:0000256" key="4">
    <source>
        <dbReference type="ARBA" id="ARBA00022553"/>
    </source>
</evidence>
<evidence type="ECO:0000256" key="1">
    <source>
        <dbReference type="ARBA" id="ARBA00000085"/>
    </source>
</evidence>
<keyword evidence="10" id="KW-0472">Membrane</keyword>
<sequence length="474" mass="52164">MNRTRQASALRRLHPATIRMRLTLLTSAIAVMLLAAASVGIAIAVRASILQTAQQRSSDTEHTLRVEVRGSQATHNGRHVPRCLSTSPAPQGDQRVSFCREIYDMESDFRVGPTGRDVMYEALSSQGALSLSPLTSSEPIRRPNAYPKFPGYVVLVYSIQPEQAQLNTVVWSLAGGVLVLTPLIAGTTWFTVGRALRPVEAIRAEFAELSAHHLDRRVPVPRAGNEVARLATTMNTTLTRLQTAVHRQRQFTADASHELRTPLASLRAELELALSRPDTADWPRVVHAAHEDTIRVQELTENLLLLARLDAEHSHWRPRTIDLTDLVREETVRRRPPRGIDIEANTGPVPVTVQGHEALLARVLANLLDNAERHATNTITVRLTYETLHGEAVVDVRDDGPGIAPEDHQRIFERFTRLDDARTRDTGGAGLGLAIAHHITTVHRGTLRTVPSQGGAHFALRLPAVCPGPVHEDG</sequence>
<dbReference type="PROSITE" id="PS50109">
    <property type="entry name" value="HIS_KIN"/>
    <property type="match status" value="1"/>
</dbReference>
<protein>
    <recommendedName>
        <fullName evidence="3">histidine kinase</fullName>
        <ecNumber evidence="3">2.7.13.3</ecNumber>
    </recommendedName>
</protein>
<evidence type="ECO:0000256" key="5">
    <source>
        <dbReference type="ARBA" id="ARBA00022679"/>
    </source>
</evidence>
<evidence type="ECO:0000259" key="11">
    <source>
        <dbReference type="PROSITE" id="PS50109"/>
    </source>
</evidence>
<name>A0ABQ2DYU2_9ACTN</name>
<dbReference type="Pfam" id="PF00512">
    <property type="entry name" value="HisKA"/>
    <property type="match status" value="1"/>
</dbReference>
<dbReference type="PRINTS" id="PR00344">
    <property type="entry name" value="BCTRLSENSOR"/>
</dbReference>
<dbReference type="EMBL" id="BMMV01000002">
    <property type="protein sequence ID" value="GGJ80226.1"/>
    <property type="molecule type" value="Genomic_DNA"/>
</dbReference>
<dbReference type="PANTHER" id="PTHR45436:SF5">
    <property type="entry name" value="SENSOR HISTIDINE KINASE TRCS"/>
    <property type="match status" value="1"/>
</dbReference>
<evidence type="ECO:0000256" key="10">
    <source>
        <dbReference type="ARBA" id="ARBA00023136"/>
    </source>
</evidence>
<evidence type="ECO:0000256" key="8">
    <source>
        <dbReference type="ARBA" id="ARBA00022989"/>
    </source>
</evidence>
<dbReference type="InterPro" id="IPR003661">
    <property type="entry name" value="HisK_dim/P_dom"/>
</dbReference>
<dbReference type="InterPro" id="IPR036097">
    <property type="entry name" value="HisK_dim/P_sf"/>
</dbReference>
<comment type="catalytic activity">
    <reaction evidence="1">
        <text>ATP + protein L-histidine = ADP + protein N-phospho-L-histidine.</text>
        <dbReference type="EC" id="2.7.13.3"/>
    </reaction>
</comment>
<dbReference type="Gene3D" id="3.30.565.10">
    <property type="entry name" value="Histidine kinase-like ATPase, C-terminal domain"/>
    <property type="match status" value="1"/>
</dbReference>
<dbReference type="InterPro" id="IPR003594">
    <property type="entry name" value="HATPase_dom"/>
</dbReference>
<dbReference type="InterPro" id="IPR050428">
    <property type="entry name" value="TCS_sensor_his_kinase"/>
</dbReference>
<dbReference type="Gene3D" id="1.10.287.130">
    <property type="match status" value="1"/>
</dbReference>
<dbReference type="PROSITE" id="PS50885">
    <property type="entry name" value="HAMP"/>
    <property type="match status" value="1"/>
</dbReference>
<keyword evidence="7" id="KW-0418">Kinase</keyword>
<evidence type="ECO:0000313" key="14">
    <source>
        <dbReference type="Proteomes" id="UP000660265"/>
    </source>
</evidence>
<dbReference type="Gene3D" id="6.10.340.10">
    <property type="match status" value="1"/>
</dbReference>
<keyword evidence="4" id="KW-0597">Phosphoprotein</keyword>
<dbReference type="InterPro" id="IPR036890">
    <property type="entry name" value="HATPase_C_sf"/>
</dbReference>
<evidence type="ECO:0000313" key="13">
    <source>
        <dbReference type="EMBL" id="GGJ80226.1"/>
    </source>
</evidence>
<dbReference type="EC" id="2.7.13.3" evidence="3"/>
<dbReference type="PANTHER" id="PTHR45436">
    <property type="entry name" value="SENSOR HISTIDINE KINASE YKOH"/>
    <property type="match status" value="1"/>
</dbReference>
<dbReference type="CDD" id="cd00082">
    <property type="entry name" value="HisKA"/>
    <property type="match status" value="1"/>
</dbReference>
<feature type="domain" description="Histidine kinase" evidence="11">
    <location>
        <begin position="254"/>
        <end position="466"/>
    </location>
</feature>
<gene>
    <name evidence="13" type="ORF">GCM10011583_09720</name>
</gene>
<dbReference type="SMART" id="SM00304">
    <property type="entry name" value="HAMP"/>
    <property type="match status" value="1"/>
</dbReference>
<comment type="subcellular location">
    <subcellularLocation>
        <location evidence="2">Cell membrane</location>
    </subcellularLocation>
</comment>
<dbReference type="SMART" id="SM00388">
    <property type="entry name" value="HisKA"/>
    <property type="match status" value="1"/>
</dbReference>
<dbReference type="InterPro" id="IPR003660">
    <property type="entry name" value="HAMP_dom"/>
</dbReference>
<dbReference type="InterPro" id="IPR004358">
    <property type="entry name" value="Sig_transdc_His_kin-like_C"/>
</dbReference>